<reference evidence="2" key="1">
    <citation type="submission" date="2022-07" db="EMBL/GenBank/DDBJ databases">
        <title>Phylogenomic reconstructions and comparative analyses of Kickxellomycotina fungi.</title>
        <authorList>
            <person name="Reynolds N.K."/>
            <person name="Stajich J.E."/>
            <person name="Barry K."/>
            <person name="Grigoriev I.V."/>
            <person name="Crous P."/>
            <person name="Smith M.E."/>
        </authorList>
    </citation>
    <scope>NUCLEOTIDE SEQUENCE</scope>
    <source>
        <strain evidence="2">RSA 1196</strain>
    </source>
</reference>
<comment type="caution">
    <text evidence="2">The sequence shown here is derived from an EMBL/GenBank/DDBJ whole genome shotgun (WGS) entry which is preliminary data.</text>
</comment>
<feature type="compositionally biased region" description="Polar residues" evidence="1">
    <location>
        <begin position="71"/>
        <end position="83"/>
    </location>
</feature>
<feature type="non-terminal residue" evidence="2">
    <location>
        <position position="1"/>
    </location>
</feature>
<feature type="compositionally biased region" description="Polar residues" evidence="1">
    <location>
        <begin position="123"/>
        <end position="137"/>
    </location>
</feature>
<feature type="region of interest" description="Disordered" evidence="1">
    <location>
        <begin position="419"/>
        <end position="477"/>
    </location>
</feature>
<evidence type="ECO:0000313" key="3">
    <source>
        <dbReference type="Proteomes" id="UP001150925"/>
    </source>
</evidence>
<gene>
    <name evidence="2" type="ORF">IWQ62_006451</name>
</gene>
<feature type="compositionally biased region" description="Polar residues" evidence="1">
    <location>
        <begin position="461"/>
        <end position="477"/>
    </location>
</feature>
<evidence type="ECO:0000313" key="2">
    <source>
        <dbReference type="EMBL" id="KAJ1951190.1"/>
    </source>
</evidence>
<dbReference type="AlphaFoldDB" id="A0A9W8AGN0"/>
<dbReference type="Proteomes" id="UP001150925">
    <property type="component" value="Unassembled WGS sequence"/>
</dbReference>
<dbReference type="EMBL" id="JANBPY010003544">
    <property type="protein sequence ID" value="KAJ1951190.1"/>
    <property type="molecule type" value="Genomic_DNA"/>
</dbReference>
<dbReference type="OrthoDB" id="5599800at2759"/>
<feature type="region of interest" description="Disordered" evidence="1">
    <location>
        <begin position="69"/>
        <end position="105"/>
    </location>
</feature>
<evidence type="ECO:0000256" key="1">
    <source>
        <dbReference type="SAM" id="MobiDB-lite"/>
    </source>
</evidence>
<feature type="compositionally biased region" description="Low complexity" evidence="1">
    <location>
        <begin position="193"/>
        <end position="206"/>
    </location>
</feature>
<proteinExistence type="predicted"/>
<keyword evidence="3" id="KW-1185">Reference proteome</keyword>
<sequence length="477" mass="51821">DKHALPCPTPNCNPAEAGKRTQLISNDSTNRLRCLACLTKFPKWDYIQRHDPAFLQELQARYSFIPPSPSAMETPSPASSMCTSPEVATPTPSQPIFGPISIPNRTSMVTPRRQMVGQKRLRPTTSNSPLVPSPVGSNPFATQGDLFKLVSELQAEKATMAKQITNLTEQIVRLTATIDKMASNSPATTNELAAPSTAPTTSAPTEQPAPFTFMPSVVPAPTPCEDTSVAQVDTGNKQVDLVQVPKPVTTKPRVSYAEMVAKRGIHSEEDQREAIQAIKNLRPKPFGSRAASTPVLVYVQGIGRQRISELRKNLQKLRFSTSLILNVSFLGNRTAEFCIAGEYQHRFEASIRNFESLNWKVLKDFDASKAADPKASAETVAGIRGAFINRVHRIITTARNSKVTEIFSELLTKNNLPLPVIEPEQPASPQQATPSSPGPAAQPDDEVMVIIPSAPSDIQPMATSEAPQPSSDSELNV</sequence>
<organism evidence="2 3">
    <name type="scientific">Dispira parvispora</name>
    <dbReference type="NCBI Taxonomy" id="1520584"/>
    <lineage>
        <taxon>Eukaryota</taxon>
        <taxon>Fungi</taxon>
        <taxon>Fungi incertae sedis</taxon>
        <taxon>Zoopagomycota</taxon>
        <taxon>Kickxellomycotina</taxon>
        <taxon>Dimargaritomycetes</taxon>
        <taxon>Dimargaritales</taxon>
        <taxon>Dimargaritaceae</taxon>
        <taxon>Dispira</taxon>
    </lineage>
</organism>
<feature type="region of interest" description="Disordered" evidence="1">
    <location>
        <begin position="183"/>
        <end position="206"/>
    </location>
</feature>
<accession>A0A9W8AGN0</accession>
<feature type="compositionally biased region" description="Low complexity" evidence="1">
    <location>
        <begin position="423"/>
        <end position="442"/>
    </location>
</feature>
<name>A0A9W8AGN0_9FUNG</name>
<feature type="region of interest" description="Disordered" evidence="1">
    <location>
        <begin position="117"/>
        <end position="137"/>
    </location>
</feature>
<protein>
    <submittedName>
        <fullName evidence="2">Uncharacterized protein</fullName>
    </submittedName>
</protein>